<reference evidence="1 2" key="1">
    <citation type="journal article" date="2013" name="Genome Announc.">
        <title>Draft Genome Sequence of Cesiribacter andamanensis Strain AMV16T, Isolated from a Soil Sample from a Mud Volcano in the Andaman Islands, India.</title>
        <authorList>
            <person name="Shivaji S."/>
            <person name="Ara S."/>
            <person name="Begum Z."/>
            <person name="Srinivas T.N."/>
            <person name="Singh A."/>
            <person name="Kumar Pinnaka A."/>
        </authorList>
    </citation>
    <scope>NUCLEOTIDE SEQUENCE [LARGE SCALE GENOMIC DNA]</scope>
    <source>
        <strain evidence="1 2">AMV16</strain>
    </source>
</reference>
<gene>
    <name evidence="1" type="ORF">ADICEAN_03229</name>
</gene>
<dbReference type="Proteomes" id="UP000011910">
    <property type="component" value="Unassembled WGS sequence"/>
</dbReference>
<evidence type="ECO:0000313" key="2">
    <source>
        <dbReference type="Proteomes" id="UP000011910"/>
    </source>
</evidence>
<evidence type="ECO:0000313" key="1">
    <source>
        <dbReference type="EMBL" id="EMR01633.1"/>
    </source>
</evidence>
<keyword evidence="2" id="KW-1185">Reference proteome</keyword>
<name>M7MYU5_9BACT</name>
<dbReference type="EMBL" id="AODQ01000100">
    <property type="protein sequence ID" value="EMR01633.1"/>
    <property type="molecule type" value="Genomic_DNA"/>
</dbReference>
<proteinExistence type="predicted"/>
<sequence>MRLAQQGQGSTLGDSTLLGGSPAQDAGGIGEVSLYLRPHLLYWGALNRGYLIGANAAVYHQGYGAKHLHQLKVIVGAQKSRLGQYAVFPVKVNLIFVLKDVIGAGNAGIVPAEKAAQLVVYTTMGHVVDLVQALGIGYTLAAGNGIVGGNLAQPQAQVGGLQQVIGAYQGQLIIFRRVEEGVGILCIGRVDVGKFTAYRQGQAGQ</sequence>
<comment type="caution">
    <text evidence="1">The sequence shown here is derived from an EMBL/GenBank/DDBJ whole genome shotgun (WGS) entry which is preliminary data.</text>
</comment>
<organism evidence="1 2">
    <name type="scientific">Cesiribacter andamanensis AMV16</name>
    <dbReference type="NCBI Taxonomy" id="1279009"/>
    <lineage>
        <taxon>Bacteria</taxon>
        <taxon>Pseudomonadati</taxon>
        <taxon>Bacteroidota</taxon>
        <taxon>Cytophagia</taxon>
        <taxon>Cytophagales</taxon>
        <taxon>Cesiribacteraceae</taxon>
        <taxon>Cesiribacter</taxon>
    </lineage>
</organism>
<dbReference type="AlphaFoldDB" id="M7MYU5"/>
<accession>M7MYU5</accession>
<protein>
    <submittedName>
        <fullName evidence="1">Uncharacterized protein</fullName>
    </submittedName>
</protein>